<dbReference type="AlphaFoldDB" id="A0A182NNL1"/>
<accession>A0A182NNL1</accession>
<evidence type="ECO:0000313" key="2">
    <source>
        <dbReference type="Proteomes" id="UP000075884"/>
    </source>
</evidence>
<dbReference type="Proteomes" id="UP000075884">
    <property type="component" value="Unassembled WGS sequence"/>
</dbReference>
<proteinExistence type="predicted"/>
<evidence type="ECO:0000313" key="1">
    <source>
        <dbReference type="EnsemblMetazoa" id="ADIR009246-PA"/>
    </source>
</evidence>
<evidence type="ECO:0008006" key="3">
    <source>
        <dbReference type="Google" id="ProtNLM"/>
    </source>
</evidence>
<sequence>MLGTGFAAIILGDLNANIVREQMYRQYIGCHSPHANDNGIRLVQFAAENNLVVGSTKFARWVIQKSHVDVLGLSHFQPDRPRVGKPPSTVQLVKRQNL</sequence>
<reference evidence="2" key="1">
    <citation type="submission" date="2013-03" db="EMBL/GenBank/DDBJ databases">
        <title>The Genome Sequence of Anopheles dirus WRAIR2.</title>
        <authorList>
            <consortium name="The Broad Institute Genomics Platform"/>
            <person name="Neafsey D.E."/>
            <person name="Walton C."/>
            <person name="Walker B."/>
            <person name="Young S.K."/>
            <person name="Zeng Q."/>
            <person name="Gargeya S."/>
            <person name="Fitzgerald M."/>
            <person name="Haas B."/>
            <person name="Abouelleil A."/>
            <person name="Allen A.W."/>
            <person name="Alvarado L."/>
            <person name="Arachchi H.M."/>
            <person name="Berlin A.M."/>
            <person name="Chapman S.B."/>
            <person name="Gainer-Dewar J."/>
            <person name="Goldberg J."/>
            <person name="Griggs A."/>
            <person name="Gujja S."/>
            <person name="Hansen M."/>
            <person name="Howarth C."/>
            <person name="Imamovic A."/>
            <person name="Ireland A."/>
            <person name="Larimer J."/>
            <person name="McCowan C."/>
            <person name="Murphy C."/>
            <person name="Pearson M."/>
            <person name="Poon T.W."/>
            <person name="Priest M."/>
            <person name="Roberts A."/>
            <person name="Saif S."/>
            <person name="Shea T."/>
            <person name="Sisk P."/>
            <person name="Sykes S."/>
            <person name="Wortman J."/>
            <person name="Nusbaum C."/>
            <person name="Birren B."/>
        </authorList>
    </citation>
    <scope>NUCLEOTIDE SEQUENCE [LARGE SCALE GENOMIC DNA]</scope>
    <source>
        <strain evidence="2">WRAIR2</strain>
    </source>
</reference>
<name>A0A182NNL1_9DIPT</name>
<keyword evidence="2" id="KW-1185">Reference proteome</keyword>
<dbReference type="VEuPathDB" id="VectorBase:ADIR009246"/>
<reference evidence="1" key="2">
    <citation type="submission" date="2020-05" db="UniProtKB">
        <authorList>
            <consortium name="EnsemblMetazoa"/>
        </authorList>
    </citation>
    <scope>IDENTIFICATION</scope>
    <source>
        <strain evidence="1">WRAIR2</strain>
    </source>
</reference>
<organism evidence="1 2">
    <name type="scientific">Anopheles dirus</name>
    <dbReference type="NCBI Taxonomy" id="7168"/>
    <lineage>
        <taxon>Eukaryota</taxon>
        <taxon>Metazoa</taxon>
        <taxon>Ecdysozoa</taxon>
        <taxon>Arthropoda</taxon>
        <taxon>Hexapoda</taxon>
        <taxon>Insecta</taxon>
        <taxon>Pterygota</taxon>
        <taxon>Neoptera</taxon>
        <taxon>Endopterygota</taxon>
        <taxon>Diptera</taxon>
        <taxon>Nematocera</taxon>
        <taxon>Culicoidea</taxon>
        <taxon>Culicidae</taxon>
        <taxon>Anophelinae</taxon>
        <taxon>Anopheles</taxon>
    </lineage>
</organism>
<protein>
    <recommendedName>
        <fullName evidence="3">Endonuclease/exonuclease/phosphatase domain-containing protein</fullName>
    </recommendedName>
</protein>
<dbReference type="EnsemblMetazoa" id="ADIR009246-RA">
    <property type="protein sequence ID" value="ADIR009246-PA"/>
    <property type="gene ID" value="ADIR009246"/>
</dbReference>